<comment type="caution">
    <text evidence="1">The sequence shown here is derived from an EMBL/GenBank/DDBJ whole genome shotgun (WGS) entry which is preliminary data.</text>
</comment>
<dbReference type="EMBL" id="LDSI01000019">
    <property type="protein sequence ID" value="KTS96348.1"/>
    <property type="molecule type" value="Genomic_DNA"/>
</dbReference>
<sequence length="238" mass="26533">MTQYAAPGWYGKLPSSGDFVKRRFPDTLQRQWSNWFQVGLHHWQTSAEGEHSASRAFLKAPVWNFVIPPMLGTQLIQMGCLTAARDSVGRHYPLCALRYFTPTEWAPLLLARAGDWYHQMGNTLLRAVQEGGTPEQFDQALLSIPLPQPQEGEASSDILSVIGSGENNASTLSWNLPSQSFDPQFQSSFWWTNQSDGFPLYTHVHSGNLTAQLFSLLFDPAGGAKPGRNGLYPPMFES</sequence>
<proteinExistence type="predicted"/>
<dbReference type="Gene3D" id="3.40.1730.10">
    <property type="entry name" value="pa0076 domain"/>
    <property type="match status" value="1"/>
</dbReference>
<dbReference type="InterPro" id="IPR017748">
    <property type="entry name" value="TagF"/>
</dbReference>
<dbReference type="PIRSF" id="PIRSF029287">
    <property type="entry name" value="UCP029287"/>
    <property type="match status" value="1"/>
</dbReference>
<dbReference type="InterPro" id="IPR038225">
    <property type="entry name" value="TagF_sf"/>
</dbReference>
<dbReference type="Proteomes" id="UP000072520">
    <property type="component" value="Unassembled WGS sequence"/>
</dbReference>
<accession>A0AB34VEW0</accession>
<dbReference type="AlphaFoldDB" id="A0AB34VEW0"/>
<dbReference type="Pfam" id="PF09867">
    <property type="entry name" value="TagF_N"/>
    <property type="match status" value="1"/>
</dbReference>
<reference evidence="1 2" key="1">
    <citation type="journal article" date="2016" name="Front. Microbiol.">
        <title>Genomic Resource of Rice Seed Associated Bacteria.</title>
        <authorList>
            <person name="Midha S."/>
            <person name="Bansal K."/>
            <person name="Sharma S."/>
            <person name="Kumar N."/>
            <person name="Patil P.P."/>
            <person name="Chaudhry V."/>
            <person name="Patil P.B."/>
        </authorList>
    </citation>
    <scope>NUCLEOTIDE SEQUENCE [LARGE SCALE GENOMIC DNA]</scope>
    <source>
        <strain evidence="1 2">RSA13</strain>
    </source>
</reference>
<protein>
    <submittedName>
        <fullName evidence="1">Protein phosphatase ImpM</fullName>
    </submittedName>
</protein>
<name>A0AB34VEW0_9GAMM</name>
<organism evidence="1 2">
    <name type="scientific">Pantoea stewartii</name>
    <dbReference type="NCBI Taxonomy" id="66269"/>
    <lineage>
        <taxon>Bacteria</taxon>
        <taxon>Pseudomonadati</taxon>
        <taxon>Pseudomonadota</taxon>
        <taxon>Gammaproteobacteria</taxon>
        <taxon>Enterobacterales</taxon>
        <taxon>Erwiniaceae</taxon>
        <taxon>Pantoea</taxon>
    </lineage>
</organism>
<dbReference type="RefSeq" id="WP_033742168.1">
    <property type="nucleotide sequence ID" value="NZ_CP046585.1"/>
</dbReference>
<dbReference type="NCBIfam" id="TIGR03373">
    <property type="entry name" value="VI_minor_4"/>
    <property type="match status" value="1"/>
</dbReference>
<evidence type="ECO:0000313" key="1">
    <source>
        <dbReference type="EMBL" id="KTS96348.1"/>
    </source>
</evidence>
<gene>
    <name evidence="1" type="ORF">RSA13_14195</name>
</gene>
<dbReference type="GeneID" id="61251575"/>
<evidence type="ECO:0000313" key="2">
    <source>
        <dbReference type="Proteomes" id="UP000072520"/>
    </source>
</evidence>